<dbReference type="PANTHER" id="PTHR15678:SF6">
    <property type="entry name" value="BRIDGE-LIKE LIPID TRANSFER PROTEIN FAMILY MEMBER 2"/>
    <property type="match status" value="1"/>
</dbReference>
<feature type="region of interest" description="Disordered" evidence="1">
    <location>
        <begin position="683"/>
        <end position="710"/>
    </location>
</feature>
<dbReference type="Pfam" id="PF10344">
    <property type="entry name" value="Hobbit"/>
    <property type="match status" value="1"/>
</dbReference>
<feature type="compositionally biased region" description="Basic and acidic residues" evidence="1">
    <location>
        <begin position="562"/>
        <end position="573"/>
    </location>
</feature>
<reference evidence="2" key="2">
    <citation type="journal article" date="2024" name="Plant">
        <title>Genomic evolution and insights into agronomic trait innovations of Sesamum species.</title>
        <authorList>
            <person name="Miao H."/>
            <person name="Wang L."/>
            <person name="Qu L."/>
            <person name="Liu H."/>
            <person name="Sun Y."/>
            <person name="Le M."/>
            <person name="Wang Q."/>
            <person name="Wei S."/>
            <person name="Zheng Y."/>
            <person name="Lin W."/>
            <person name="Duan Y."/>
            <person name="Cao H."/>
            <person name="Xiong S."/>
            <person name="Wang X."/>
            <person name="Wei L."/>
            <person name="Li C."/>
            <person name="Ma Q."/>
            <person name="Ju M."/>
            <person name="Zhao R."/>
            <person name="Li G."/>
            <person name="Mu C."/>
            <person name="Tian Q."/>
            <person name="Mei H."/>
            <person name="Zhang T."/>
            <person name="Gao T."/>
            <person name="Zhang H."/>
        </authorList>
    </citation>
    <scope>NUCLEOTIDE SEQUENCE</scope>
    <source>
        <strain evidence="2">G01</strain>
    </source>
</reference>
<organism evidence="2">
    <name type="scientific">Sesamum angustifolium</name>
    <dbReference type="NCBI Taxonomy" id="2727405"/>
    <lineage>
        <taxon>Eukaryota</taxon>
        <taxon>Viridiplantae</taxon>
        <taxon>Streptophyta</taxon>
        <taxon>Embryophyta</taxon>
        <taxon>Tracheophyta</taxon>
        <taxon>Spermatophyta</taxon>
        <taxon>Magnoliopsida</taxon>
        <taxon>eudicotyledons</taxon>
        <taxon>Gunneridae</taxon>
        <taxon>Pentapetalae</taxon>
        <taxon>asterids</taxon>
        <taxon>lamiids</taxon>
        <taxon>Lamiales</taxon>
        <taxon>Pedaliaceae</taxon>
        <taxon>Sesamum</taxon>
    </lineage>
</organism>
<sequence>MVNVIEPQFNLHSEEANGRFLLAAVSGRVLARSFHSVLHVGYEMIEQALTGEKIQIPESQPEMTWNRMEFSVMLEHVQAHVAPTDVDPGAGLQWLPKIRRSSPKVKRTGALLERVFMPCDMYFRYTRHKGGTSDLKVKPLKELTFNSHNITASMTSRQFQVMLDVLTNLLFARLPKPRRNSLSYSAEDDEDVEEEADEVVPDGVEEVELAKVNLEQKERVQKVILDDIRKLSMRADISGDQNQEMEMDLWMITCGRSILVQRLKKELINAQKSRKAASASLRTALQKAAQLRLMEKEKNKSPSYAMRISLQINKVVWSMLVDGKSFAEAEINDMIYDFDRDYKDVGVAKFTTKSFVVRNCLPNAKSDMLLCPWNPPAEWGKKVMLRVDAKQGSPKDGNTPLELFQVDIYPLKIHLTESLYKVMWHYFFPEEEQDSQRRQEVWKVSTTAAARRVKKGTSVHDASPSSSHSTKDAETSKSSTSSSSANQSSVHADSSQAPKSQHVKAKSGSGSIPELRRTSSFDRTWEETVAESVANELVLQMHSSNVSSPKAGPNAGLEQQDENTKNKLKETKQVKPGRSSQDEKKAGKVPDDKRSRPPRRLREFNNIKISQVELLLTYEGSRFAVSDLRLLMDTFHRVEFTGTWRRLFSRVKKHIIWGVLKSVTGMQGKKFKDKAQPTTVAVPESDLNLSDSDGGSAEKTDQLPMAWPKRTTDGAGDGFVTSIRGLFNSQRRKAKAFVLRTMRGEGENELHGEWSESDAEFSPFARQLTITKAKRLIRRHTKKFRSRGQRGLSIKESLPASPRRAHLLKVILQVDPHLLKISKKSFKSCRRKQNVQDRACTTGFSSYPLHSLCSSHRPVAASLMICLCNFPGKI</sequence>
<gene>
    <name evidence="2" type="ORF">Sangu_2995300</name>
</gene>
<feature type="compositionally biased region" description="Low complexity" evidence="1">
    <location>
        <begin position="685"/>
        <end position="695"/>
    </location>
</feature>
<evidence type="ECO:0000313" key="2">
    <source>
        <dbReference type="EMBL" id="KAL0308111.1"/>
    </source>
</evidence>
<feature type="compositionally biased region" description="Basic and acidic residues" evidence="1">
    <location>
        <begin position="580"/>
        <end position="602"/>
    </location>
</feature>
<dbReference type="EMBL" id="JACGWK010000033">
    <property type="protein sequence ID" value="KAL0308111.1"/>
    <property type="molecule type" value="Genomic_DNA"/>
</dbReference>
<dbReference type="AlphaFoldDB" id="A0AAW2KQR0"/>
<feature type="region of interest" description="Disordered" evidence="1">
    <location>
        <begin position="449"/>
        <end position="519"/>
    </location>
</feature>
<comment type="caution">
    <text evidence="2">The sequence shown here is derived from an EMBL/GenBank/DDBJ whole genome shotgun (WGS) entry which is preliminary data.</text>
</comment>
<accession>A0AAW2KQR0</accession>
<protein>
    <submittedName>
        <fullName evidence="2">Protein SABRE</fullName>
    </submittedName>
</protein>
<proteinExistence type="predicted"/>
<feature type="region of interest" description="Disordered" evidence="1">
    <location>
        <begin position="544"/>
        <end position="602"/>
    </location>
</feature>
<feature type="compositionally biased region" description="Low complexity" evidence="1">
    <location>
        <begin position="459"/>
        <end position="468"/>
    </location>
</feature>
<dbReference type="PANTHER" id="PTHR15678">
    <property type="entry name" value="ANTIGEN MLAA-22-RELATED"/>
    <property type="match status" value="1"/>
</dbReference>
<evidence type="ECO:0000256" key="1">
    <source>
        <dbReference type="SAM" id="MobiDB-lite"/>
    </source>
</evidence>
<name>A0AAW2KQR0_9LAMI</name>
<reference evidence="2" key="1">
    <citation type="submission" date="2020-06" db="EMBL/GenBank/DDBJ databases">
        <authorList>
            <person name="Li T."/>
            <person name="Hu X."/>
            <person name="Zhang T."/>
            <person name="Song X."/>
            <person name="Zhang H."/>
            <person name="Dai N."/>
            <person name="Sheng W."/>
            <person name="Hou X."/>
            <person name="Wei L."/>
        </authorList>
    </citation>
    <scope>NUCLEOTIDE SEQUENCE</scope>
    <source>
        <strain evidence="2">G01</strain>
        <tissue evidence="2">Leaf</tissue>
    </source>
</reference>
<dbReference type="InterPro" id="IPR045167">
    <property type="entry name" value="Hobbit"/>
</dbReference>
<feature type="compositionally biased region" description="Low complexity" evidence="1">
    <location>
        <begin position="476"/>
        <end position="495"/>
    </location>
</feature>